<evidence type="ECO:0000256" key="7">
    <source>
        <dbReference type="ARBA" id="ARBA00025475"/>
    </source>
</evidence>
<proteinExistence type="inferred from homology"/>
<evidence type="ECO:0000313" key="11">
    <source>
        <dbReference type="EMBL" id="MCL2914778.1"/>
    </source>
</evidence>
<feature type="active site" evidence="9">
    <location>
        <position position="130"/>
    </location>
</feature>
<comment type="subcellular location">
    <subcellularLocation>
        <location evidence="9">Cytoplasm</location>
    </subcellularLocation>
</comment>
<dbReference type="Proteomes" id="UP001202831">
    <property type="component" value="Unassembled WGS sequence"/>
</dbReference>
<dbReference type="RefSeq" id="WP_249249436.1">
    <property type="nucleotide sequence ID" value="NZ_JAKIKT010000005.1"/>
</dbReference>
<keyword evidence="6 9" id="KW-0456">Lyase</keyword>
<dbReference type="InterPro" id="IPR050064">
    <property type="entry name" value="IGPS_HisA/HisF"/>
</dbReference>
<evidence type="ECO:0000256" key="5">
    <source>
        <dbReference type="ARBA" id="ARBA00023102"/>
    </source>
</evidence>
<keyword evidence="4 9" id="KW-0028">Amino-acid biosynthesis</keyword>
<gene>
    <name evidence="9 11" type="primary">hisF</name>
    <name evidence="11" type="ORF">L2725_13460</name>
</gene>
<comment type="pathway">
    <text evidence="1 9">Amino-acid biosynthesis; L-histidine biosynthesis; L-histidine from 5-phospho-alpha-D-ribose 1-diphosphate: step 5/9.</text>
</comment>
<dbReference type="Gene3D" id="3.20.20.70">
    <property type="entry name" value="Aldolase class I"/>
    <property type="match status" value="1"/>
</dbReference>
<dbReference type="InterPro" id="IPR004651">
    <property type="entry name" value="HisF"/>
</dbReference>
<dbReference type="CDD" id="cd04731">
    <property type="entry name" value="HisF"/>
    <property type="match status" value="1"/>
</dbReference>
<keyword evidence="9" id="KW-0963">Cytoplasm</keyword>
<dbReference type="NCBIfam" id="TIGR00735">
    <property type="entry name" value="hisF"/>
    <property type="match status" value="1"/>
</dbReference>
<evidence type="ECO:0000256" key="9">
    <source>
        <dbReference type="HAMAP-Rule" id="MF_01013"/>
    </source>
</evidence>
<evidence type="ECO:0000256" key="8">
    <source>
        <dbReference type="ARBA" id="ARBA00047838"/>
    </source>
</evidence>
<reference evidence="11 12" key="1">
    <citation type="submission" date="2022-01" db="EMBL/GenBank/DDBJ databases">
        <title>Whole genome-based taxonomy of the Shewanellaceae.</title>
        <authorList>
            <person name="Martin-Rodriguez A.J."/>
        </authorList>
    </citation>
    <scope>NUCLEOTIDE SEQUENCE [LARGE SCALE GENOMIC DNA]</scope>
    <source>
        <strain evidence="11 12">DSM 21332</strain>
    </source>
</reference>
<feature type="active site" evidence="9">
    <location>
        <position position="11"/>
    </location>
</feature>
<dbReference type="HAMAP" id="MF_01013">
    <property type="entry name" value="HisF"/>
    <property type="match status" value="1"/>
</dbReference>
<dbReference type="InterPro" id="IPR013785">
    <property type="entry name" value="Aldolase_TIM"/>
</dbReference>
<keyword evidence="5 9" id="KW-0368">Histidine biosynthesis</keyword>
<dbReference type="EMBL" id="JAKIKT010000005">
    <property type="protein sequence ID" value="MCL2914778.1"/>
    <property type="molecule type" value="Genomic_DNA"/>
</dbReference>
<evidence type="ECO:0000256" key="10">
    <source>
        <dbReference type="RuleBase" id="RU003657"/>
    </source>
</evidence>
<keyword evidence="12" id="KW-1185">Reference proteome</keyword>
<dbReference type="GO" id="GO:0016829">
    <property type="term" value="F:lyase activity"/>
    <property type="evidence" value="ECO:0007669"/>
    <property type="project" value="UniProtKB-KW"/>
</dbReference>
<comment type="catalytic activity">
    <reaction evidence="8 9">
        <text>5-[(5-phospho-1-deoxy-D-ribulos-1-ylimino)methylamino]-1-(5-phospho-beta-D-ribosyl)imidazole-4-carboxamide + L-glutamine = D-erythro-1-(imidazol-4-yl)glycerol 3-phosphate + 5-amino-1-(5-phospho-beta-D-ribosyl)imidazole-4-carboxamide + L-glutamate + H(+)</text>
        <dbReference type="Rhea" id="RHEA:24793"/>
        <dbReference type="ChEBI" id="CHEBI:15378"/>
        <dbReference type="ChEBI" id="CHEBI:29985"/>
        <dbReference type="ChEBI" id="CHEBI:58278"/>
        <dbReference type="ChEBI" id="CHEBI:58359"/>
        <dbReference type="ChEBI" id="CHEBI:58475"/>
        <dbReference type="ChEBI" id="CHEBI:58525"/>
        <dbReference type="EC" id="4.3.2.10"/>
    </reaction>
</comment>
<dbReference type="SUPFAM" id="SSF51366">
    <property type="entry name" value="Ribulose-phoshate binding barrel"/>
    <property type="match status" value="1"/>
</dbReference>
<evidence type="ECO:0000256" key="3">
    <source>
        <dbReference type="ARBA" id="ARBA00011152"/>
    </source>
</evidence>
<evidence type="ECO:0000256" key="1">
    <source>
        <dbReference type="ARBA" id="ARBA00005091"/>
    </source>
</evidence>
<evidence type="ECO:0000256" key="6">
    <source>
        <dbReference type="ARBA" id="ARBA00023239"/>
    </source>
</evidence>
<comment type="subunit">
    <text evidence="3 9">Heterodimer of HisH and HisF.</text>
</comment>
<evidence type="ECO:0000256" key="2">
    <source>
        <dbReference type="ARBA" id="ARBA00009667"/>
    </source>
</evidence>
<evidence type="ECO:0000256" key="4">
    <source>
        <dbReference type="ARBA" id="ARBA00022605"/>
    </source>
</evidence>
<comment type="similarity">
    <text evidence="2 9 10">Belongs to the HisA/HisF family.</text>
</comment>
<dbReference type="InterPro" id="IPR011060">
    <property type="entry name" value="RibuloseP-bd_barrel"/>
</dbReference>
<dbReference type="Pfam" id="PF00977">
    <property type="entry name" value="His_biosynth"/>
    <property type="match status" value="1"/>
</dbReference>
<dbReference type="PANTHER" id="PTHR21235">
    <property type="entry name" value="IMIDAZOLE GLYCEROL PHOSPHATE SYNTHASE SUBUNIT HISF/H IGP SYNTHASE SUBUNIT HISF/H"/>
    <property type="match status" value="1"/>
</dbReference>
<dbReference type="EC" id="4.3.2.10" evidence="9"/>
<organism evidence="11 12">
    <name type="scientific">Shewanella corallii</name>
    <dbReference type="NCBI Taxonomy" id="560080"/>
    <lineage>
        <taxon>Bacteria</taxon>
        <taxon>Pseudomonadati</taxon>
        <taxon>Pseudomonadota</taxon>
        <taxon>Gammaproteobacteria</taxon>
        <taxon>Alteromonadales</taxon>
        <taxon>Shewanellaceae</taxon>
        <taxon>Shewanella</taxon>
    </lineage>
</organism>
<comment type="caution">
    <text evidence="11">The sequence shown here is derived from an EMBL/GenBank/DDBJ whole genome shotgun (WGS) entry which is preliminary data.</text>
</comment>
<sequence>MLAKRIVPCLDVRDGLVVKGVQFRNHEIIGDIVPLAARYAAEGADELVFYDISASARDGLVDKSWVGRIAEQIDIPFCVAGGIKTLEQARELLAFGADKISVNSPALSDPGLINRLQDEFGRQCIVIGIDSFHDKATDSYKVKQFTGEESATKDTVWYTQDWVEEVQRRGCGEIVLNVMNQDGVRQGYDIKQLSSIRAICDVPLIASGGAGTMAHFAEVFQQAKVDAALAASVFHKGIIPIPELKQYLTAKGICVRPDAISYSSITNLTQPQG</sequence>
<dbReference type="InterPro" id="IPR006062">
    <property type="entry name" value="His_biosynth"/>
</dbReference>
<dbReference type="PANTHER" id="PTHR21235:SF2">
    <property type="entry name" value="IMIDAZOLE GLYCEROL PHOSPHATE SYNTHASE HISHF"/>
    <property type="match status" value="1"/>
</dbReference>
<accession>A0ABT0N8L0</accession>
<comment type="function">
    <text evidence="7 9">IGPS catalyzes the conversion of PRFAR and glutamine to IGP, AICAR and glutamate. The HisF subunit catalyzes the cyclization activity that produces IGP and AICAR from PRFAR using the ammonia provided by the HisH subunit.</text>
</comment>
<evidence type="ECO:0000313" key="12">
    <source>
        <dbReference type="Proteomes" id="UP001202831"/>
    </source>
</evidence>
<name>A0ABT0N8L0_9GAMM</name>
<protein>
    <recommendedName>
        <fullName evidence="9">Imidazole glycerol phosphate synthase subunit HisF</fullName>
        <ecNumber evidence="9">4.3.2.10</ecNumber>
    </recommendedName>
    <alternativeName>
        <fullName evidence="9">IGP synthase cyclase subunit</fullName>
    </alternativeName>
    <alternativeName>
        <fullName evidence="9">IGP synthase subunit HisF</fullName>
    </alternativeName>
    <alternativeName>
        <fullName evidence="9">ImGP synthase subunit HisF</fullName>
        <shortName evidence="9">IGPS subunit HisF</shortName>
    </alternativeName>
</protein>